<dbReference type="Proteomes" id="UP000287033">
    <property type="component" value="Unassembled WGS sequence"/>
</dbReference>
<dbReference type="EMBL" id="BEZZ01000120">
    <property type="protein sequence ID" value="GCC26361.1"/>
    <property type="molecule type" value="Genomic_DNA"/>
</dbReference>
<feature type="compositionally biased region" description="Basic and acidic residues" evidence="1">
    <location>
        <begin position="53"/>
        <end position="70"/>
    </location>
</feature>
<dbReference type="AlphaFoldDB" id="A0A401S7K6"/>
<name>A0A401S7K6_CHIPU</name>
<gene>
    <name evidence="2" type="ORF">chiPu_0004777</name>
</gene>
<evidence type="ECO:0000313" key="3">
    <source>
        <dbReference type="Proteomes" id="UP000287033"/>
    </source>
</evidence>
<feature type="compositionally biased region" description="Gly residues" evidence="1">
    <location>
        <begin position="84"/>
        <end position="98"/>
    </location>
</feature>
<protein>
    <submittedName>
        <fullName evidence="2">Uncharacterized protein</fullName>
    </submittedName>
</protein>
<evidence type="ECO:0000313" key="2">
    <source>
        <dbReference type="EMBL" id="GCC26361.1"/>
    </source>
</evidence>
<organism evidence="2 3">
    <name type="scientific">Chiloscyllium punctatum</name>
    <name type="common">Brownbanded bambooshark</name>
    <name type="synonym">Hemiscyllium punctatum</name>
    <dbReference type="NCBI Taxonomy" id="137246"/>
    <lineage>
        <taxon>Eukaryota</taxon>
        <taxon>Metazoa</taxon>
        <taxon>Chordata</taxon>
        <taxon>Craniata</taxon>
        <taxon>Vertebrata</taxon>
        <taxon>Chondrichthyes</taxon>
        <taxon>Elasmobranchii</taxon>
        <taxon>Galeomorphii</taxon>
        <taxon>Galeoidea</taxon>
        <taxon>Orectolobiformes</taxon>
        <taxon>Hemiscylliidae</taxon>
        <taxon>Chiloscyllium</taxon>
    </lineage>
</organism>
<keyword evidence="3" id="KW-1185">Reference proteome</keyword>
<feature type="region of interest" description="Disordered" evidence="1">
    <location>
        <begin position="26"/>
        <end position="110"/>
    </location>
</feature>
<proteinExistence type="predicted"/>
<evidence type="ECO:0000256" key="1">
    <source>
        <dbReference type="SAM" id="MobiDB-lite"/>
    </source>
</evidence>
<accession>A0A401S7K6</accession>
<comment type="caution">
    <text evidence="2">The sequence shown here is derived from an EMBL/GenBank/DDBJ whole genome shotgun (WGS) entry which is preliminary data.</text>
</comment>
<sequence>MIRFAPPQTPLGARTELRHSPRRCLYRAPGAVSPPTAPHRRFRTCPQPFTVRAARERQGKPGMGENRELGKPGIGEKPGTEETGNGGNREWGETGNGGNRERGETGDGEN</sequence>
<feature type="compositionally biased region" description="Basic and acidic residues" evidence="1">
    <location>
        <begin position="99"/>
        <end position="110"/>
    </location>
</feature>
<reference evidence="2 3" key="1">
    <citation type="journal article" date="2018" name="Nat. Ecol. Evol.">
        <title>Shark genomes provide insights into elasmobranch evolution and the origin of vertebrates.</title>
        <authorList>
            <person name="Hara Y"/>
            <person name="Yamaguchi K"/>
            <person name="Onimaru K"/>
            <person name="Kadota M"/>
            <person name="Koyanagi M"/>
            <person name="Keeley SD"/>
            <person name="Tatsumi K"/>
            <person name="Tanaka K"/>
            <person name="Motone F"/>
            <person name="Kageyama Y"/>
            <person name="Nozu R"/>
            <person name="Adachi N"/>
            <person name="Nishimura O"/>
            <person name="Nakagawa R"/>
            <person name="Tanegashima C"/>
            <person name="Kiyatake I"/>
            <person name="Matsumoto R"/>
            <person name="Murakumo K"/>
            <person name="Nishida K"/>
            <person name="Terakita A"/>
            <person name="Kuratani S"/>
            <person name="Sato K"/>
            <person name="Hyodo S Kuraku.S."/>
        </authorList>
    </citation>
    <scope>NUCLEOTIDE SEQUENCE [LARGE SCALE GENOMIC DNA]</scope>
</reference>